<dbReference type="EC" id="2.7.7.7" evidence="1"/>
<dbReference type="InterPro" id="IPR007459">
    <property type="entry name" value="DNA_pol3_chi"/>
</dbReference>
<keyword evidence="1" id="KW-0808">Transferase</keyword>
<dbReference type="Proteomes" id="UP001252270">
    <property type="component" value="Unassembled WGS sequence"/>
</dbReference>
<gene>
    <name evidence="1" type="ORF">QC820_11670</name>
</gene>
<evidence type="ECO:0000313" key="2">
    <source>
        <dbReference type="Proteomes" id="UP001252270"/>
    </source>
</evidence>
<dbReference type="InterPro" id="IPR036768">
    <property type="entry name" value="PolIII_chi_sf"/>
</dbReference>
<proteinExistence type="predicted"/>
<dbReference type="PANTHER" id="PTHR38767">
    <property type="entry name" value="DNA POLYMERASE III SUBUNIT CHI"/>
    <property type="match status" value="1"/>
</dbReference>
<sequence length="155" mass="17618">MTQIDFYVLPDTTLEARLDFACRLAETIQRKGYRLHLHAEDEAMARALDERLWTFRADAYVPHALLGEGEVEAGAAPDPRIPVTIGWGAPPSPDQAVQALLNLAPDIPEWFSRFERVAEIINQHQEVLVAKRECWQTYKRRGYPVKAHQLRGQSG</sequence>
<dbReference type="Pfam" id="PF04364">
    <property type="entry name" value="DNA_pol3_chi"/>
    <property type="match status" value="1"/>
</dbReference>
<name>A0ABU1GNB5_9GAMM</name>
<comment type="caution">
    <text evidence="1">The sequence shown here is derived from an EMBL/GenBank/DDBJ whole genome shotgun (WGS) entry which is preliminary data.</text>
</comment>
<keyword evidence="2" id="KW-1185">Reference proteome</keyword>
<dbReference type="RefSeq" id="WP_309637073.1">
    <property type="nucleotide sequence ID" value="NZ_JARWAL010000010.1"/>
</dbReference>
<dbReference type="PANTHER" id="PTHR38767:SF1">
    <property type="entry name" value="DNA POLYMERASE III SUBUNIT CHI"/>
    <property type="match status" value="1"/>
</dbReference>
<reference evidence="1 2" key="1">
    <citation type="submission" date="2023-04" db="EMBL/GenBank/DDBJ databases">
        <title>A long-awaited taxogenomic arrangement of the family Halomonadaceae.</title>
        <authorList>
            <person name="De La Haba R."/>
            <person name="Chuvochina M."/>
            <person name="Wittouck S."/>
            <person name="Arahal D.R."/>
            <person name="Sanchez-Porro C."/>
            <person name="Hugenholtz P."/>
            <person name="Ventosa A."/>
        </authorList>
    </citation>
    <scope>NUCLEOTIDE SEQUENCE [LARGE SCALE GENOMIC DNA]</scope>
    <source>
        <strain evidence="1 2">DSM 17332</strain>
    </source>
</reference>
<accession>A0ABU1GNB5</accession>
<dbReference type="SUPFAM" id="SSF102400">
    <property type="entry name" value="DNA polymerase III chi subunit"/>
    <property type="match status" value="1"/>
</dbReference>
<dbReference type="EMBL" id="JARWAL010000010">
    <property type="protein sequence ID" value="MDR5893469.1"/>
    <property type="molecule type" value="Genomic_DNA"/>
</dbReference>
<dbReference type="GO" id="GO:0003887">
    <property type="term" value="F:DNA-directed DNA polymerase activity"/>
    <property type="evidence" value="ECO:0007669"/>
    <property type="project" value="UniProtKB-EC"/>
</dbReference>
<dbReference type="Gene3D" id="3.40.50.10110">
    <property type="entry name" value="DNA polymerase III subunit chi"/>
    <property type="match status" value="1"/>
</dbReference>
<evidence type="ECO:0000313" key="1">
    <source>
        <dbReference type="EMBL" id="MDR5893469.1"/>
    </source>
</evidence>
<keyword evidence="1" id="KW-0548">Nucleotidyltransferase</keyword>
<organism evidence="1 2">
    <name type="scientific">Halomonas mongoliensis</name>
    <dbReference type="NCBI Taxonomy" id="321265"/>
    <lineage>
        <taxon>Bacteria</taxon>
        <taxon>Pseudomonadati</taxon>
        <taxon>Pseudomonadota</taxon>
        <taxon>Gammaproteobacteria</taxon>
        <taxon>Oceanospirillales</taxon>
        <taxon>Halomonadaceae</taxon>
        <taxon>Halomonas</taxon>
    </lineage>
</organism>
<protein>
    <submittedName>
        <fullName evidence="1">DNA polymerase III subunit chi</fullName>
        <ecNumber evidence="1">2.7.7.7</ecNumber>
    </submittedName>
</protein>